<protein>
    <recommendedName>
        <fullName evidence="5">Sec39 domain-containing protein</fullName>
    </recommendedName>
</protein>
<dbReference type="EMBL" id="CAUOFW020001591">
    <property type="protein sequence ID" value="CAK9146528.1"/>
    <property type="molecule type" value="Genomic_DNA"/>
</dbReference>
<keyword evidence="4" id="KW-0653">Protein transport</keyword>
<keyword evidence="7" id="KW-1185">Reference proteome</keyword>
<dbReference type="PANTHER" id="PTHR15922">
    <property type="entry name" value="NEUROBLASTOMA-AMPLIFIED SEQUENCE"/>
    <property type="match status" value="1"/>
</dbReference>
<dbReference type="InterPro" id="IPR013244">
    <property type="entry name" value="Sec39_domain"/>
</dbReference>
<evidence type="ECO:0000313" key="7">
    <source>
        <dbReference type="Proteomes" id="UP001642360"/>
    </source>
</evidence>
<keyword evidence="2" id="KW-0813">Transport</keyword>
<comment type="subcellular location">
    <subcellularLocation>
        <location evidence="1">Endoplasmic reticulum</location>
    </subcellularLocation>
</comment>
<comment type="caution">
    <text evidence="6">The sequence shown here is derived from an EMBL/GenBank/DDBJ whole genome shotgun (WGS) entry which is preliminary data.</text>
</comment>
<keyword evidence="3" id="KW-0256">Endoplasmic reticulum</keyword>
<dbReference type="Proteomes" id="UP001642360">
    <property type="component" value="Unassembled WGS sequence"/>
</dbReference>
<reference evidence="6 7" key="1">
    <citation type="submission" date="2024-02" db="EMBL/GenBank/DDBJ databases">
        <authorList>
            <person name="Vignale AGUSTIN F."/>
            <person name="Sosa J E."/>
            <person name="Modenutti C."/>
        </authorList>
    </citation>
    <scope>NUCLEOTIDE SEQUENCE [LARGE SCALE GENOMIC DNA]</scope>
</reference>
<name>A0ABC8RP77_9AQUA</name>
<evidence type="ECO:0000256" key="1">
    <source>
        <dbReference type="ARBA" id="ARBA00004240"/>
    </source>
</evidence>
<evidence type="ECO:0000259" key="5">
    <source>
        <dbReference type="Pfam" id="PF08314"/>
    </source>
</evidence>
<accession>A0ABC8RP77</accession>
<dbReference type="GO" id="GO:0015031">
    <property type="term" value="P:protein transport"/>
    <property type="evidence" value="ECO:0007669"/>
    <property type="project" value="UniProtKB-KW"/>
</dbReference>
<gene>
    <name evidence="6" type="ORF">ILEXP_LOCUS14383</name>
</gene>
<evidence type="ECO:0000256" key="3">
    <source>
        <dbReference type="ARBA" id="ARBA00022824"/>
    </source>
</evidence>
<feature type="domain" description="Sec39" evidence="5">
    <location>
        <begin position="54"/>
        <end position="276"/>
    </location>
</feature>
<dbReference type="PANTHER" id="PTHR15922:SF2">
    <property type="entry name" value="NBAS SUBUNIT OF NRZ TETHERING COMPLEX"/>
    <property type="match status" value="1"/>
</dbReference>
<organism evidence="6 7">
    <name type="scientific">Ilex paraguariensis</name>
    <name type="common">yerba mate</name>
    <dbReference type="NCBI Taxonomy" id="185542"/>
    <lineage>
        <taxon>Eukaryota</taxon>
        <taxon>Viridiplantae</taxon>
        <taxon>Streptophyta</taxon>
        <taxon>Embryophyta</taxon>
        <taxon>Tracheophyta</taxon>
        <taxon>Spermatophyta</taxon>
        <taxon>Magnoliopsida</taxon>
        <taxon>eudicotyledons</taxon>
        <taxon>Gunneridae</taxon>
        <taxon>Pentapetalae</taxon>
        <taxon>asterids</taxon>
        <taxon>campanulids</taxon>
        <taxon>Aquifoliales</taxon>
        <taxon>Aquifoliaceae</taxon>
        <taxon>Ilex</taxon>
    </lineage>
</organism>
<sequence>MYLTGTQKSKVDLQCTANSEVEGLKKRLKLAEGHIEAGRLLALYQVPKPITFFLERHSDEKSVKQILRLILSKFIRRQPGRSDNDWANMWHDLHTLQEKAFPFLDLEYMLMEFCRGLLKAGKFSLARNYLKGTGSGALATDKAENLVIQAAREYFFSASSLTCSEIWKAKECLNIFPSSRNVCAEADIIDALTVRLPNLGVNLLPVQFRQIKDPMEIIKLTITSQGGTYLNVDELIEIAKLLGLSSQDDISLVQEAVAREAAVAGDLQLAFDLCLVLAKKGHGSVWDLCAALARGPALENMDISSRKQLLGFALSHCDEESIGELLHAWKDLDMQGQCETLMMLSGTDPPKFSVHGSSIISYPLHSTHDMVDLRDLSTPVNDINNDDQEVHFNNIRNILSVFAKYLSVENLSDWDSILKENGKVLSFAALRLPWLLKLSQEAESKKKTIPGSIPGKQYVNVRTQAIVTILSWLGRNGFAPKDDLIACLAKSIMESPVTEEEDILGCSFLLNLTDEFHGVQIIEEQAKTREEYKEICSIMNVGMMYGLLHNSGVSCEGPAQRRELLLRKFQEKHTSLTSDERDRMDKAQSSFWRDWKLKLEEQKRVADHSRVLEQIIPGVETARFLSGDIAYIESVVFSLVESVKLEKKQILKDVLKVAYTYGLDHTKVLLQYIGSVLISEVWTTEDIIAEISESKREILASAAEVIKTISLSVYPAIDGRDKQRLAYIYGLLSDCSVQLEEAKDSLPIIDPDPVHTSTLGLARFCKMIEQECRRVSFIENLNFKHIAGLRGLNLECFNSEVCAHIDEHSVEALATMVQNLVGLLGDPVPESLISWQYVYRHHVLNLLTTLETKATRETYFRSPEDFHCLINELEQTYDTCKSYIRDFEYPGVMDIMKRFFSVIIPHNNFAESLSFDLAWQDSLILLLNFWLRLTDDMQEFASHDSLKENIRPECLMECLKALVAMVVEGKISPSRGWGTVVSYGKCGLLGGVAVEISNFCRAMIFSGCGFEAIVGVFSEVLSQFPSGSTLITDTQRYLDSALDLPNLYLSILETILQDLASGSLEHQNLHRFLSSLSKLEGDLDQLKRVRHAVWARIAMFSDDMQLPCHLRVYALELMQFITATGRYLKGFSAELQANVLPWDGWDNLEITTASAETFDNHGVPNVKDASSKFTNTLVALKSSQLVSTISPSTEITSDILSTAGSAISCFLKVSEAAISESHIDALLAILGEWEGLFTTRKEETDLAEASDTGNSWSNDDWDEGWESFQEESVEKEVVRENTLSVHPLHACWMEIFKKLVMQFRFRDLLKLIDQSIAKTSGILLDEEGAHSLSQIVVDVDCFFALKMALVLPYEAIQLQCLDSVENKLKQGGVSDTVGRDHELLVLVLSSGIVSSIITNSSYGTTFSYLCYMVGNFSRLGQEAQLLSLKHRGTSDRESKKNFLFLFRRVLFPCFLAELVKAGQQILAGFLVTKYMHTNASLSLINVAEASLRRYLESQLKVLQGDEFSREDMNFCEPLVNTVSSLRERLVNLIPSVLSLLSTNDR</sequence>
<dbReference type="GO" id="GO:0005783">
    <property type="term" value="C:endoplasmic reticulum"/>
    <property type="evidence" value="ECO:0007669"/>
    <property type="project" value="UniProtKB-SubCell"/>
</dbReference>
<evidence type="ECO:0000313" key="6">
    <source>
        <dbReference type="EMBL" id="CAK9146528.1"/>
    </source>
</evidence>
<evidence type="ECO:0000256" key="4">
    <source>
        <dbReference type="ARBA" id="ARBA00022927"/>
    </source>
</evidence>
<evidence type="ECO:0000256" key="2">
    <source>
        <dbReference type="ARBA" id="ARBA00022448"/>
    </source>
</evidence>
<dbReference type="Pfam" id="PF08314">
    <property type="entry name" value="Sec39"/>
    <property type="match status" value="1"/>
</dbReference>
<proteinExistence type="predicted"/>